<dbReference type="EMBL" id="AEUD01000002">
    <property type="protein sequence ID" value="EGD56376.1"/>
    <property type="molecule type" value="Genomic_DNA"/>
</dbReference>
<comment type="caution">
    <text evidence="2">The sequence shown here is derived from an EMBL/GenBank/DDBJ whole genome shotgun (WGS) entry which is preliminary data.</text>
</comment>
<organism evidence="2 3">
    <name type="scientific">Gordonia neofelifaecis NRRL B-59395</name>
    <dbReference type="NCBI Taxonomy" id="644548"/>
    <lineage>
        <taxon>Bacteria</taxon>
        <taxon>Bacillati</taxon>
        <taxon>Actinomycetota</taxon>
        <taxon>Actinomycetes</taxon>
        <taxon>Mycobacteriales</taxon>
        <taxon>Gordoniaceae</taxon>
        <taxon>Gordonia</taxon>
    </lineage>
</organism>
<evidence type="ECO:0008006" key="4">
    <source>
        <dbReference type="Google" id="ProtNLM"/>
    </source>
</evidence>
<dbReference type="STRING" id="644548.SCNU_02447"/>
<evidence type="ECO:0000313" key="2">
    <source>
        <dbReference type="EMBL" id="EGD56376.1"/>
    </source>
</evidence>
<proteinExistence type="predicted"/>
<evidence type="ECO:0000313" key="3">
    <source>
        <dbReference type="Proteomes" id="UP000035065"/>
    </source>
</evidence>
<dbReference type="RefSeq" id="WP_009677760.1">
    <property type="nucleotide sequence ID" value="NZ_AEUD01000002.1"/>
</dbReference>
<name>F1YF36_9ACTN</name>
<gene>
    <name evidence="2" type="ORF">SCNU_02447</name>
</gene>
<accession>F1YF36</accession>
<keyword evidence="1" id="KW-0175">Coiled coil</keyword>
<feature type="coiled-coil region" evidence="1">
    <location>
        <begin position="54"/>
        <end position="81"/>
    </location>
</feature>
<evidence type="ECO:0000256" key="1">
    <source>
        <dbReference type="SAM" id="Coils"/>
    </source>
</evidence>
<reference evidence="2 3" key="1">
    <citation type="journal article" date="2011" name="J. Bacteriol.">
        <title>Draft Genome Sequence of Gordonia neofelifaecis NRRL B-59395, a Cholesterol-Degrading Actinomycete.</title>
        <authorList>
            <person name="Ge F."/>
            <person name="Li W."/>
            <person name="Chen G."/>
            <person name="Liu Y."/>
            <person name="Zhang G."/>
            <person name="Yong B."/>
            <person name="Wang Q."/>
            <person name="Wang N."/>
            <person name="Huang Z."/>
            <person name="Li W."/>
            <person name="Wang J."/>
            <person name="Wu C."/>
            <person name="Xie Q."/>
            <person name="Liu G."/>
        </authorList>
    </citation>
    <scope>NUCLEOTIDE SEQUENCE [LARGE SCALE GENOMIC DNA]</scope>
    <source>
        <strain evidence="2 3">NRRL B-59395</strain>
    </source>
</reference>
<protein>
    <recommendedName>
        <fullName evidence="4">ATPase</fullName>
    </recommendedName>
</protein>
<dbReference type="eggNOG" id="ENOG5033YR1">
    <property type="taxonomic scope" value="Bacteria"/>
</dbReference>
<dbReference type="OrthoDB" id="4479510at2"/>
<sequence length="137" mass="14459">MAINPIVDRPSRGGDRQRLRKLAQAALNADQTVDQVEGILGDVGPVLGSLGNTIDGLDSTIEKLNVTLDELNGTLAKVDDTVGRMSDVVMRLEKVVGRVEIIVSVAEQAFKPIGMLESAGHTIESVGRGIASRIGLS</sequence>
<dbReference type="AlphaFoldDB" id="F1YF36"/>
<keyword evidence="3" id="KW-1185">Reference proteome</keyword>
<dbReference type="Proteomes" id="UP000035065">
    <property type="component" value="Unassembled WGS sequence"/>
</dbReference>